<proteinExistence type="predicted"/>
<dbReference type="Proteomes" id="UP000778864">
    <property type="component" value="Unassembled WGS sequence"/>
</dbReference>
<accession>A0A942WP54</accession>
<dbReference type="EMBL" id="JAGZMU010000005">
    <property type="protein sequence ID" value="MBS4893747.1"/>
    <property type="molecule type" value="Genomic_DNA"/>
</dbReference>
<protein>
    <submittedName>
        <fullName evidence="1">Uncharacterized protein</fullName>
    </submittedName>
</protein>
<reference evidence="1" key="1">
    <citation type="submission" date="2021-02" db="EMBL/GenBank/DDBJ databases">
        <title>Infant gut strain persistence is associated with maternal origin, phylogeny, and functional potential including surface adhesion and iron acquisition.</title>
        <authorList>
            <person name="Lou Y.C."/>
        </authorList>
    </citation>
    <scope>NUCLEOTIDE SEQUENCE</scope>
    <source>
        <strain evidence="1">L3_108_031G1_dasL3_108_031G1_concoct_20</strain>
    </source>
</reference>
<gene>
    <name evidence="1" type="ORF">KHZ90_08230</name>
</gene>
<dbReference type="RefSeq" id="WP_278467973.1">
    <property type="nucleotide sequence ID" value="NZ_JAGZMU010000005.1"/>
</dbReference>
<evidence type="ECO:0000313" key="2">
    <source>
        <dbReference type="Proteomes" id="UP000778864"/>
    </source>
</evidence>
<evidence type="ECO:0000313" key="1">
    <source>
        <dbReference type="EMBL" id="MBS4893747.1"/>
    </source>
</evidence>
<comment type="caution">
    <text evidence="1">The sequence shown here is derived from an EMBL/GenBank/DDBJ whole genome shotgun (WGS) entry which is preliminary data.</text>
</comment>
<organism evidence="1 2">
    <name type="scientific">Veillonella parvula</name>
    <name type="common">Staphylococcus parvulus</name>
    <dbReference type="NCBI Taxonomy" id="29466"/>
    <lineage>
        <taxon>Bacteria</taxon>
        <taxon>Bacillati</taxon>
        <taxon>Bacillota</taxon>
        <taxon>Negativicutes</taxon>
        <taxon>Veillonellales</taxon>
        <taxon>Veillonellaceae</taxon>
        <taxon>Veillonella</taxon>
    </lineage>
</organism>
<dbReference type="AlphaFoldDB" id="A0A942WP54"/>
<name>A0A942WP54_VEIPA</name>
<sequence length="67" mass="7732">MNANERAKILKEICSKNKHGNCYSKCEISDICHDFSDYIANMSVNKISKYLIEVNKFVEKVEMVGEK</sequence>